<proteinExistence type="predicted"/>
<dbReference type="EMBL" id="CP001778">
    <property type="protein sequence ID" value="ADD43272.1"/>
    <property type="molecule type" value="Genomic_DNA"/>
</dbReference>
<name>D3PWQ0_STANL</name>
<dbReference type="Proteomes" id="UP000000844">
    <property type="component" value="Chromosome"/>
</dbReference>
<dbReference type="KEGG" id="sna:Snas_3612"/>
<dbReference type="AlphaFoldDB" id="D3PWQ0"/>
<protein>
    <submittedName>
        <fullName evidence="1">Uncharacterized protein</fullName>
    </submittedName>
</protein>
<dbReference type="RefSeq" id="WP_013018843.1">
    <property type="nucleotide sequence ID" value="NC_013947.1"/>
</dbReference>
<dbReference type="HOGENOM" id="CLU_2048305_0_0_11"/>
<sequence>MNDPQRYLHPGTLTAARPWADGSQFPKPCDGICLETVQPETPDTYYLVWFYTMAPPAVGISVQPVMPHEITIKPDELSTLGFVRLTRLLHGLAMWNRREGKAALKAITKTLADMTYGTQP</sequence>
<gene>
    <name evidence="1" type="ordered locus">Snas_3612</name>
</gene>
<organism evidence="1 2">
    <name type="scientific">Stackebrandtia nassauensis (strain DSM 44728 / CIP 108903 / NRRL B-16338 / NBRC 102104 / LLR-40K-21)</name>
    <dbReference type="NCBI Taxonomy" id="446470"/>
    <lineage>
        <taxon>Bacteria</taxon>
        <taxon>Bacillati</taxon>
        <taxon>Actinomycetota</taxon>
        <taxon>Actinomycetes</taxon>
        <taxon>Glycomycetales</taxon>
        <taxon>Glycomycetaceae</taxon>
        <taxon>Stackebrandtia</taxon>
    </lineage>
</organism>
<dbReference type="STRING" id="446470.Snas_3612"/>
<reference evidence="1 2" key="1">
    <citation type="journal article" date="2009" name="Stand. Genomic Sci.">
        <title>Complete genome sequence of Stackebrandtia nassauensis type strain (LLR-40K-21).</title>
        <authorList>
            <person name="Munk C."/>
            <person name="Lapidus A."/>
            <person name="Copeland A."/>
            <person name="Jando M."/>
            <person name="Mayilraj S."/>
            <person name="Glavina Del Rio T."/>
            <person name="Nolan M."/>
            <person name="Chen F."/>
            <person name="Lucas S."/>
            <person name="Tice H."/>
            <person name="Cheng J.F."/>
            <person name="Han C."/>
            <person name="Detter J.C."/>
            <person name="Bruce D."/>
            <person name="Goodwin L."/>
            <person name="Chain P."/>
            <person name="Pitluck S."/>
            <person name="Goker M."/>
            <person name="Ovchinikova G."/>
            <person name="Pati A."/>
            <person name="Ivanova N."/>
            <person name="Mavromatis K."/>
            <person name="Chen A."/>
            <person name="Palaniappan K."/>
            <person name="Land M."/>
            <person name="Hauser L."/>
            <person name="Chang Y.J."/>
            <person name="Jeffries C.D."/>
            <person name="Bristow J."/>
            <person name="Eisen J.A."/>
            <person name="Markowitz V."/>
            <person name="Hugenholtz P."/>
            <person name="Kyrpides N.C."/>
            <person name="Klenk H.P."/>
        </authorList>
    </citation>
    <scope>NUCLEOTIDE SEQUENCE [LARGE SCALE GENOMIC DNA]</scope>
    <source>
        <strain evidence="2">DSM 44728 / CIP 108903 / NRRL B-16338 / NBRC 102104 / LLR-40K-21</strain>
    </source>
</reference>
<evidence type="ECO:0000313" key="1">
    <source>
        <dbReference type="EMBL" id="ADD43272.1"/>
    </source>
</evidence>
<evidence type="ECO:0000313" key="2">
    <source>
        <dbReference type="Proteomes" id="UP000000844"/>
    </source>
</evidence>
<accession>D3PWQ0</accession>
<keyword evidence="2" id="KW-1185">Reference proteome</keyword>